<dbReference type="RefSeq" id="WP_148915491.1">
    <property type="nucleotide sequence ID" value="NZ_VSZS01000064.1"/>
</dbReference>
<dbReference type="InterPro" id="IPR011006">
    <property type="entry name" value="CheY-like_superfamily"/>
</dbReference>
<dbReference type="SMART" id="SM00448">
    <property type="entry name" value="REC"/>
    <property type="match status" value="1"/>
</dbReference>
<protein>
    <submittedName>
        <fullName evidence="6">Response regulator</fullName>
    </submittedName>
</protein>
<evidence type="ECO:0000259" key="5">
    <source>
        <dbReference type="PROSITE" id="PS51832"/>
    </source>
</evidence>
<organism evidence="6 7">
    <name type="scientific">Neoaquamicrobium microcysteis</name>
    <dbReference type="NCBI Taxonomy" id="2682781"/>
    <lineage>
        <taxon>Bacteria</taxon>
        <taxon>Pseudomonadati</taxon>
        <taxon>Pseudomonadota</taxon>
        <taxon>Alphaproteobacteria</taxon>
        <taxon>Hyphomicrobiales</taxon>
        <taxon>Phyllobacteriaceae</taxon>
        <taxon>Neoaquamicrobium</taxon>
    </lineage>
</organism>
<dbReference type="Proteomes" id="UP000323258">
    <property type="component" value="Unassembled WGS sequence"/>
</dbReference>
<dbReference type="InterPro" id="IPR052020">
    <property type="entry name" value="Cyclic_di-GMP/3'3'-cGAMP_PDE"/>
</dbReference>
<evidence type="ECO:0000259" key="4">
    <source>
        <dbReference type="PROSITE" id="PS51831"/>
    </source>
</evidence>
<dbReference type="PROSITE" id="PS50110">
    <property type="entry name" value="RESPONSE_REGULATORY"/>
    <property type="match status" value="1"/>
</dbReference>
<dbReference type="SUPFAM" id="SSF52172">
    <property type="entry name" value="CheY-like"/>
    <property type="match status" value="1"/>
</dbReference>
<comment type="caution">
    <text evidence="6">The sequence shown here is derived from an EMBL/GenBank/DDBJ whole genome shotgun (WGS) entry which is preliminary data.</text>
</comment>
<evidence type="ECO:0000313" key="6">
    <source>
        <dbReference type="EMBL" id="TYR31519.1"/>
    </source>
</evidence>
<dbReference type="EMBL" id="VSZS01000064">
    <property type="protein sequence ID" value="TYR31519.1"/>
    <property type="molecule type" value="Genomic_DNA"/>
</dbReference>
<dbReference type="Gene3D" id="1.10.3210.10">
    <property type="entry name" value="Hypothetical protein af1432"/>
    <property type="match status" value="1"/>
</dbReference>
<accession>A0A5D4GUQ2</accession>
<keyword evidence="2" id="KW-0597">Phosphoprotein</keyword>
<dbReference type="PANTHER" id="PTHR45228">
    <property type="entry name" value="CYCLIC DI-GMP PHOSPHODIESTERASE TM_0186-RELATED"/>
    <property type="match status" value="1"/>
</dbReference>
<dbReference type="PROSITE" id="PS51832">
    <property type="entry name" value="HD_GYP"/>
    <property type="match status" value="1"/>
</dbReference>
<reference evidence="6 7" key="2">
    <citation type="submission" date="2019-09" db="EMBL/GenBank/DDBJ databases">
        <title>Mesorhizobium sp. MaA-C15 isolated from Microcystis aeruginosa.</title>
        <authorList>
            <person name="Jeong S.E."/>
            <person name="Jin H.M."/>
            <person name="Jeon C.O."/>
        </authorList>
    </citation>
    <scope>NUCLEOTIDE SEQUENCE [LARGE SCALE GENOMIC DNA]</scope>
    <source>
        <strain evidence="6 7">MaA-C15</strain>
    </source>
</reference>
<reference evidence="6 7" key="1">
    <citation type="submission" date="2019-08" db="EMBL/GenBank/DDBJ databases">
        <authorList>
            <person name="Seo Y.L."/>
        </authorList>
    </citation>
    <scope>NUCLEOTIDE SEQUENCE [LARGE SCALE GENOMIC DNA]</scope>
    <source>
        <strain evidence="6 7">MaA-C15</strain>
    </source>
</reference>
<dbReference type="GO" id="GO:0009214">
    <property type="term" value="P:cyclic nucleotide catabolic process"/>
    <property type="evidence" value="ECO:0007669"/>
    <property type="project" value="UniProtKB-ARBA"/>
</dbReference>
<dbReference type="CDD" id="cd00077">
    <property type="entry name" value="HDc"/>
    <property type="match status" value="1"/>
</dbReference>
<dbReference type="InterPro" id="IPR006674">
    <property type="entry name" value="HD_domain"/>
</dbReference>
<gene>
    <name evidence="6" type="ORF">FY036_14690</name>
</gene>
<dbReference type="InterPro" id="IPR037522">
    <property type="entry name" value="HD_GYP_dom"/>
</dbReference>
<feature type="modified residue" description="4-aspartylphosphate" evidence="2">
    <location>
        <position position="52"/>
    </location>
</feature>
<proteinExistence type="predicted"/>
<dbReference type="PANTHER" id="PTHR45228:SF1">
    <property type="entry name" value="CYCLIC DI-GMP PHOSPHODIESTERASE TM_0186"/>
    <property type="match status" value="1"/>
</dbReference>
<name>A0A5D4GUQ2_9HYPH</name>
<sequence>MRVLAIDDSKSSAMAITGMIAKGESCAVEFRLDPVEAIALCKQQQFDMVLVDYVMPRMNGIQVVQELRATDTYRLVPIIMVTSNIDRGLRLKAIEAGATDFLTKPFDWVELQARVRNLLALRRAQLDLADRARLLTSQVEAATRHLVRREEEVIWRLARAIEFRDGTTGEHVSRVATISRLIAEGLGFDEERARMIYLGAPLHDIGKIGVSDAILQKPGRLTDEEMAIMRTHVEIGCHILENGSSDLIRAARLIAGAHHERWDGKGYPEGLAGEAIPVEGRIVAVADVFDALCSVRPYKQAWPLDKAYAEIVACSGTHFDPACVEAFQAQWPQIMAVMTTDAAAGDS</sequence>
<dbReference type="AlphaFoldDB" id="A0A5D4GUQ2"/>
<evidence type="ECO:0000313" key="7">
    <source>
        <dbReference type="Proteomes" id="UP000323258"/>
    </source>
</evidence>
<dbReference type="GO" id="GO:0000160">
    <property type="term" value="P:phosphorelay signal transduction system"/>
    <property type="evidence" value="ECO:0007669"/>
    <property type="project" value="InterPro"/>
</dbReference>
<keyword evidence="7" id="KW-1185">Reference proteome</keyword>
<evidence type="ECO:0000256" key="2">
    <source>
        <dbReference type="PROSITE-ProRule" id="PRU00169"/>
    </source>
</evidence>
<evidence type="ECO:0000256" key="1">
    <source>
        <dbReference type="ARBA" id="ARBA00022801"/>
    </source>
</evidence>
<keyword evidence="1" id="KW-0378">Hydrolase</keyword>
<dbReference type="FunFam" id="1.10.3210.10:FF:000018">
    <property type="entry name" value="Two-component system response regulator"/>
    <property type="match status" value="1"/>
</dbReference>
<feature type="domain" description="HD" evidence="4">
    <location>
        <begin position="168"/>
        <end position="292"/>
    </location>
</feature>
<dbReference type="SMART" id="SM00471">
    <property type="entry name" value="HDc"/>
    <property type="match status" value="1"/>
</dbReference>
<dbReference type="Pfam" id="PF13487">
    <property type="entry name" value="HD_5"/>
    <property type="match status" value="1"/>
</dbReference>
<dbReference type="InterPro" id="IPR001789">
    <property type="entry name" value="Sig_transdc_resp-reg_receiver"/>
</dbReference>
<feature type="domain" description="Response regulatory" evidence="3">
    <location>
        <begin position="2"/>
        <end position="119"/>
    </location>
</feature>
<dbReference type="OrthoDB" id="9802066at2"/>
<evidence type="ECO:0000259" key="3">
    <source>
        <dbReference type="PROSITE" id="PS50110"/>
    </source>
</evidence>
<dbReference type="CDD" id="cd17551">
    <property type="entry name" value="REC_RpfG-like"/>
    <property type="match status" value="1"/>
</dbReference>
<dbReference type="SUPFAM" id="SSF109604">
    <property type="entry name" value="HD-domain/PDEase-like"/>
    <property type="match status" value="1"/>
</dbReference>
<dbReference type="PROSITE" id="PS51831">
    <property type="entry name" value="HD"/>
    <property type="match status" value="1"/>
</dbReference>
<feature type="domain" description="HD-GYP" evidence="5">
    <location>
        <begin position="146"/>
        <end position="343"/>
    </location>
</feature>
<dbReference type="InterPro" id="IPR003607">
    <property type="entry name" value="HD/PDEase_dom"/>
</dbReference>
<dbReference type="Gene3D" id="3.40.50.2300">
    <property type="match status" value="1"/>
</dbReference>
<dbReference type="Pfam" id="PF00072">
    <property type="entry name" value="Response_reg"/>
    <property type="match status" value="1"/>
</dbReference>
<dbReference type="GO" id="GO:0004112">
    <property type="term" value="F:cyclic-nucleotide phosphodiesterase activity"/>
    <property type="evidence" value="ECO:0007669"/>
    <property type="project" value="UniProtKB-ARBA"/>
</dbReference>